<dbReference type="SUPFAM" id="SSF53920">
    <property type="entry name" value="Fe-only hydrogenase"/>
    <property type="match status" value="1"/>
</dbReference>
<evidence type="ECO:0000259" key="5">
    <source>
        <dbReference type="PROSITE" id="PS51379"/>
    </source>
</evidence>
<keyword evidence="2" id="KW-0479">Metal-binding</keyword>
<dbReference type="EMBL" id="JAENRR010000008">
    <property type="protein sequence ID" value="MBK3516780.1"/>
    <property type="molecule type" value="Genomic_DNA"/>
</dbReference>
<dbReference type="PANTHER" id="PTHR43560:SF1">
    <property type="entry name" value="ION-TRANSLOCATING OXIDOREDUCTASE COMPLEX SUBUNIT B"/>
    <property type="match status" value="1"/>
</dbReference>
<dbReference type="PANTHER" id="PTHR43560">
    <property type="entry name" value="ION-TRANSLOCATING OXIDOREDUCTASE COMPLEX SUBUNIT B"/>
    <property type="match status" value="1"/>
</dbReference>
<protein>
    <submittedName>
        <fullName evidence="7">4Fe-4S binding protein</fullName>
    </submittedName>
</protein>
<dbReference type="PROSITE" id="PS00198">
    <property type="entry name" value="4FE4S_FER_1"/>
    <property type="match status" value="1"/>
</dbReference>
<dbReference type="InterPro" id="IPR017896">
    <property type="entry name" value="4Fe4S_Fe-S-bd"/>
</dbReference>
<accession>A0ABS1HH31</accession>
<dbReference type="Gene3D" id="1.10.15.40">
    <property type="entry name" value="Electron transport complex subunit B, putative Fe-S cluster"/>
    <property type="match status" value="1"/>
</dbReference>
<evidence type="ECO:0000313" key="7">
    <source>
        <dbReference type="EMBL" id="MBK3516780.1"/>
    </source>
</evidence>
<keyword evidence="8" id="KW-1185">Reference proteome</keyword>
<dbReference type="PROSITE" id="PS51656">
    <property type="entry name" value="4FE4S"/>
    <property type="match status" value="1"/>
</dbReference>
<reference evidence="7 8" key="1">
    <citation type="submission" date="2021-01" db="EMBL/GenBank/DDBJ databases">
        <title>Carboxyliciviraga sp.nov., isolated from coastal sediments.</title>
        <authorList>
            <person name="Lu D."/>
            <person name="Zhang T."/>
        </authorList>
    </citation>
    <scope>NUCLEOTIDE SEQUENCE [LARGE SCALE GENOMIC DNA]</scope>
    <source>
        <strain evidence="7 8">N1Y132</strain>
    </source>
</reference>
<dbReference type="InterPro" id="IPR004108">
    <property type="entry name" value="Fe_hydrogenase_lsu_C"/>
</dbReference>
<dbReference type="PROSITE" id="PS51379">
    <property type="entry name" value="4FE4S_FER_2"/>
    <property type="match status" value="2"/>
</dbReference>
<dbReference type="Gene3D" id="3.30.70.20">
    <property type="match status" value="1"/>
</dbReference>
<feature type="domain" description="4Fe-4S ferredoxin-type" evidence="5">
    <location>
        <begin position="8"/>
        <end position="37"/>
    </location>
</feature>
<comment type="caution">
    <text evidence="7">The sequence shown here is derived from an EMBL/GenBank/DDBJ whole genome shotgun (WGS) entry which is preliminary data.</text>
</comment>
<dbReference type="SUPFAM" id="SSF54862">
    <property type="entry name" value="4Fe-4S ferredoxins"/>
    <property type="match status" value="1"/>
</dbReference>
<dbReference type="Gene3D" id="3.40.950.10">
    <property type="entry name" value="Fe-only Hydrogenase (Larger Subunit), Chain L, domain 3"/>
    <property type="match status" value="1"/>
</dbReference>
<sequence length="459" mass="51769">MSDQQFYHALKVDKDLCYGCTHCMNVCPTDAIRIRDGVASIRKNWCVDCGECMKACPVDAFYVEQDDFEKIFNYKHRVAILPSVFIGQFSKHIKECDIIDVLKGLGFTHVVPAEATVDVINESMLEGLKSDRDKPMISAFCPSIVRLIQVRFPGLVNNIIPVKPPIDSTALYYRELLQEEGKSFDEIGVFYVTPCASKIATVKSPVGDEMSNVDGVINMDFLYNKVYHVLKTRSETTDVCQETVPYLSPKGLNWSLTDGEASHMAGRCLAIDEIHNVISFLEKVENDEIINVDFLELRACDESCAGGVLLTENRFLTVERLKNRADRIASSGKYVLNISDSHKQLIRDNIDVGSIEPRSMMVLDEDMGIALKKMERVRRMMCYLPGIDCGACGAPSCESLAKDIVRKESHLSNCVFVQRMMEKTKKLDPQHSIRIIEKTWGKDRLEKDCKKKGAKNESF</sequence>
<feature type="domain" description="4Fe-4S" evidence="6">
    <location>
        <begin position="372"/>
        <end position="433"/>
    </location>
</feature>
<evidence type="ECO:0000256" key="3">
    <source>
        <dbReference type="ARBA" id="ARBA00023004"/>
    </source>
</evidence>
<feature type="domain" description="4Fe-4S ferredoxin-type" evidence="5">
    <location>
        <begin position="39"/>
        <end position="66"/>
    </location>
</feature>
<keyword evidence="4" id="KW-0411">Iron-sulfur</keyword>
<dbReference type="Pfam" id="PF02906">
    <property type="entry name" value="Fe_hyd_lg_C"/>
    <property type="match status" value="1"/>
</dbReference>
<dbReference type="Pfam" id="PF04060">
    <property type="entry name" value="FeS"/>
    <property type="match status" value="1"/>
</dbReference>
<name>A0ABS1HH31_9BACT</name>
<keyword evidence="3" id="KW-0408">Iron</keyword>
<dbReference type="InterPro" id="IPR009016">
    <property type="entry name" value="Fe_hydrogenase"/>
</dbReference>
<dbReference type="InterPro" id="IPR017900">
    <property type="entry name" value="4Fe4S_Fe_S_CS"/>
</dbReference>
<evidence type="ECO:0000313" key="8">
    <source>
        <dbReference type="Proteomes" id="UP000605676"/>
    </source>
</evidence>
<dbReference type="Pfam" id="PF13187">
    <property type="entry name" value="Fer4_9"/>
    <property type="match status" value="1"/>
</dbReference>
<dbReference type="RefSeq" id="WP_200464011.1">
    <property type="nucleotide sequence ID" value="NZ_JAENRR010000008.1"/>
</dbReference>
<dbReference type="InterPro" id="IPR050395">
    <property type="entry name" value="4Fe4S_Ferredoxin_RnfB"/>
</dbReference>
<gene>
    <name evidence="7" type="ORF">JIV24_05450</name>
</gene>
<evidence type="ECO:0000259" key="6">
    <source>
        <dbReference type="PROSITE" id="PS51656"/>
    </source>
</evidence>
<evidence type="ECO:0000256" key="2">
    <source>
        <dbReference type="ARBA" id="ARBA00022723"/>
    </source>
</evidence>
<dbReference type="Proteomes" id="UP000605676">
    <property type="component" value="Unassembled WGS sequence"/>
</dbReference>
<keyword evidence="1" id="KW-0004">4Fe-4S</keyword>
<organism evidence="7 8">
    <name type="scientific">Carboxylicivirga marina</name>
    <dbReference type="NCBI Taxonomy" id="2800988"/>
    <lineage>
        <taxon>Bacteria</taxon>
        <taxon>Pseudomonadati</taxon>
        <taxon>Bacteroidota</taxon>
        <taxon>Bacteroidia</taxon>
        <taxon>Marinilabiliales</taxon>
        <taxon>Marinilabiliaceae</taxon>
        <taxon>Carboxylicivirga</taxon>
    </lineage>
</organism>
<evidence type="ECO:0000256" key="4">
    <source>
        <dbReference type="ARBA" id="ARBA00023014"/>
    </source>
</evidence>
<proteinExistence type="predicted"/>
<dbReference type="InterPro" id="IPR007202">
    <property type="entry name" value="4Fe-4S_dom"/>
</dbReference>
<evidence type="ECO:0000256" key="1">
    <source>
        <dbReference type="ARBA" id="ARBA00022485"/>
    </source>
</evidence>